<dbReference type="EMBL" id="BAABAB010000051">
    <property type="protein sequence ID" value="GAA3641365.1"/>
    <property type="molecule type" value="Genomic_DNA"/>
</dbReference>
<dbReference type="Proteomes" id="UP001501490">
    <property type="component" value="Unassembled WGS sequence"/>
</dbReference>
<dbReference type="InterPro" id="IPR013783">
    <property type="entry name" value="Ig-like_fold"/>
</dbReference>
<sequence length="257" mass="26421">MRPATIRRLLVFGVCALGVGALYLVPDVSGTPGQRAGSRLADPVPEPAGRPVAYDGRTTINRPGTSSGQRAPVTGGGTELSSEQPQRAGADRRTSTTPRRDSVGASADRSRGDGPDEEPPSVVSELSFPTVTTDRLTVRWPAAADNVGVTEYRVWLNGYHVADTTTLQVAIPWFKDGSREQVVQVRAVDAAGNQSIQAPAQLVVRPDPGPDPAPASRAPATSAPPASGSPSPAPTAGAPDDSAEPATPGAGHTDGIE</sequence>
<feature type="compositionally biased region" description="Basic and acidic residues" evidence="1">
    <location>
        <begin position="89"/>
        <end position="114"/>
    </location>
</feature>
<proteinExistence type="predicted"/>
<feature type="compositionally biased region" description="Low complexity" evidence="1">
    <location>
        <begin position="214"/>
        <end position="240"/>
    </location>
</feature>
<evidence type="ECO:0000256" key="1">
    <source>
        <dbReference type="SAM" id="MobiDB-lite"/>
    </source>
</evidence>
<name>A0ABP7AV72_9ACTN</name>
<reference evidence="3" key="1">
    <citation type="journal article" date="2019" name="Int. J. Syst. Evol. Microbiol.">
        <title>The Global Catalogue of Microorganisms (GCM) 10K type strain sequencing project: providing services to taxonomists for standard genome sequencing and annotation.</title>
        <authorList>
            <consortium name="The Broad Institute Genomics Platform"/>
            <consortium name="The Broad Institute Genome Sequencing Center for Infectious Disease"/>
            <person name="Wu L."/>
            <person name="Ma J."/>
        </authorList>
    </citation>
    <scope>NUCLEOTIDE SEQUENCE [LARGE SCALE GENOMIC DNA]</scope>
    <source>
        <strain evidence="3">JCM 16929</strain>
    </source>
</reference>
<comment type="caution">
    <text evidence="2">The sequence shown here is derived from an EMBL/GenBank/DDBJ whole genome shotgun (WGS) entry which is preliminary data.</text>
</comment>
<accession>A0ABP7AV72</accession>
<feature type="region of interest" description="Disordered" evidence="1">
    <location>
        <begin position="198"/>
        <end position="257"/>
    </location>
</feature>
<evidence type="ECO:0000313" key="2">
    <source>
        <dbReference type="EMBL" id="GAA3641365.1"/>
    </source>
</evidence>
<gene>
    <name evidence="2" type="ORF">GCM10022236_50050</name>
</gene>
<evidence type="ECO:0000313" key="3">
    <source>
        <dbReference type="Proteomes" id="UP001501490"/>
    </source>
</evidence>
<keyword evidence="3" id="KW-1185">Reference proteome</keyword>
<organism evidence="2 3">
    <name type="scientific">Microlunatus ginsengisoli</name>
    <dbReference type="NCBI Taxonomy" id="363863"/>
    <lineage>
        <taxon>Bacteria</taxon>
        <taxon>Bacillati</taxon>
        <taxon>Actinomycetota</taxon>
        <taxon>Actinomycetes</taxon>
        <taxon>Propionibacteriales</taxon>
        <taxon>Propionibacteriaceae</taxon>
        <taxon>Microlunatus</taxon>
    </lineage>
</organism>
<dbReference type="Gene3D" id="2.60.40.10">
    <property type="entry name" value="Immunoglobulins"/>
    <property type="match status" value="1"/>
</dbReference>
<evidence type="ECO:0008006" key="4">
    <source>
        <dbReference type="Google" id="ProtNLM"/>
    </source>
</evidence>
<feature type="compositionally biased region" description="Polar residues" evidence="1">
    <location>
        <begin position="58"/>
        <end position="69"/>
    </location>
</feature>
<protein>
    <recommendedName>
        <fullName evidence="4">Fibronectin type-III domain-containing protein</fullName>
    </recommendedName>
</protein>
<dbReference type="RefSeq" id="WP_344809815.1">
    <property type="nucleotide sequence ID" value="NZ_BAABAB010000051.1"/>
</dbReference>
<feature type="region of interest" description="Disordered" evidence="1">
    <location>
        <begin position="31"/>
        <end position="124"/>
    </location>
</feature>